<dbReference type="InterPro" id="IPR027417">
    <property type="entry name" value="P-loop_NTPase"/>
</dbReference>
<protein>
    <submittedName>
        <fullName evidence="2">ABC transporter related protein</fullName>
    </submittedName>
</protein>
<dbReference type="Proteomes" id="UP000006048">
    <property type="component" value="Chromosome"/>
</dbReference>
<evidence type="ECO:0000259" key="1">
    <source>
        <dbReference type="PROSITE" id="PS50893"/>
    </source>
</evidence>
<dbReference type="AlphaFoldDB" id="I4B844"/>
<reference evidence="2 3" key="1">
    <citation type="submission" date="2012-06" db="EMBL/GenBank/DDBJ databases">
        <title>The complete chromosome of genome of Turneriella parva DSM 21527.</title>
        <authorList>
            <consortium name="US DOE Joint Genome Institute (JGI-PGF)"/>
            <person name="Lucas S."/>
            <person name="Han J."/>
            <person name="Lapidus A."/>
            <person name="Bruce D."/>
            <person name="Goodwin L."/>
            <person name="Pitluck S."/>
            <person name="Peters L."/>
            <person name="Kyrpides N."/>
            <person name="Mavromatis K."/>
            <person name="Ivanova N."/>
            <person name="Mikhailova N."/>
            <person name="Chertkov O."/>
            <person name="Detter J.C."/>
            <person name="Tapia R."/>
            <person name="Han C."/>
            <person name="Land M."/>
            <person name="Hauser L."/>
            <person name="Markowitz V."/>
            <person name="Cheng J.-F."/>
            <person name="Hugenholtz P."/>
            <person name="Woyke T."/>
            <person name="Wu D."/>
            <person name="Gronow S."/>
            <person name="Wellnitz S."/>
            <person name="Brambilla E."/>
            <person name="Klenk H.-P."/>
            <person name="Eisen J.A."/>
        </authorList>
    </citation>
    <scope>NUCLEOTIDE SEQUENCE [LARGE SCALE GENOMIC DNA]</scope>
    <source>
        <strain evidence="3">ATCC BAA-1111 / DSM 21527 / NCTC 11395 / H</strain>
    </source>
</reference>
<keyword evidence="3" id="KW-1185">Reference proteome</keyword>
<accession>I4B844</accession>
<name>I4B844_TURPD</name>
<feature type="domain" description="ABC transporter" evidence="1">
    <location>
        <begin position="6"/>
        <end position="243"/>
    </location>
</feature>
<proteinExistence type="predicted"/>
<dbReference type="OrthoDB" id="9805538at2"/>
<dbReference type="PANTHER" id="PTHR42764:SF1">
    <property type="entry name" value="PHOSPHONATES UTILIZATION ATP-BINDING PROTEIN PHNK-RELATED"/>
    <property type="match status" value="1"/>
</dbReference>
<organism evidence="2 3">
    <name type="scientific">Turneriella parva (strain ATCC BAA-1111 / DSM 21527 / NCTC 11395 / H)</name>
    <name type="common">Leptospira parva</name>
    <dbReference type="NCBI Taxonomy" id="869212"/>
    <lineage>
        <taxon>Bacteria</taxon>
        <taxon>Pseudomonadati</taxon>
        <taxon>Spirochaetota</taxon>
        <taxon>Spirochaetia</taxon>
        <taxon>Leptospirales</taxon>
        <taxon>Leptospiraceae</taxon>
        <taxon>Turneriella</taxon>
    </lineage>
</organism>
<dbReference type="HOGENOM" id="CLU_1081595_0_0_12"/>
<dbReference type="InterPro" id="IPR003439">
    <property type="entry name" value="ABC_transporter-like_ATP-bd"/>
</dbReference>
<gene>
    <name evidence="2" type="ordered locus">Turpa_2812</name>
</gene>
<dbReference type="GO" id="GO:0016887">
    <property type="term" value="F:ATP hydrolysis activity"/>
    <property type="evidence" value="ECO:0007669"/>
    <property type="project" value="InterPro"/>
</dbReference>
<dbReference type="RefSeq" id="WP_014803953.1">
    <property type="nucleotide sequence ID" value="NC_018020.1"/>
</dbReference>
<dbReference type="PROSITE" id="PS50893">
    <property type="entry name" value="ABC_TRANSPORTER_2"/>
    <property type="match status" value="1"/>
</dbReference>
<evidence type="ECO:0000313" key="3">
    <source>
        <dbReference type="Proteomes" id="UP000006048"/>
    </source>
</evidence>
<sequence length="257" mass="29297">MPDEILRFENVWYGNDVVQDHVDNISFALGKGEGLVLSGPEGSGKNQIMGLIMAKYLPRSGQIYYEGANLRLQQDEEIERLRFSIGYVTQTAGLINNLSVMENIILPLRYHTDMKDDALFAAAEFWIDRYELRHKIKARPVALSDSENIRTALIRALIVEPRLLLLDMVFDGLCPLASRRILELVFEDIKARQIAHIISTYYPRVFESRQLKFMLLYRGEVVFDGQIADLNTADNVFLAQYRNFATKGAMQAFNGAV</sequence>
<dbReference type="KEGG" id="tpx:Turpa_2812"/>
<dbReference type="Gene3D" id="3.40.50.300">
    <property type="entry name" value="P-loop containing nucleotide triphosphate hydrolases"/>
    <property type="match status" value="1"/>
</dbReference>
<dbReference type="SUPFAM" id="SSF52540">
    <property type="entry name" value="P-loop containing nucleoside triphosphate hydrolases"/>
    <property type="match status" value="1"/>
</dbReference>
<dbReference type="Pfam" id="PF00005">
    <property type="entry name" value="ABC_tran"/>
    <property type="match status" value="1"/>
</dbReference>
<dbReference type="EMBL" id="CP002959">
    <property type="protein sequence ID" value="AFM13451.1"/>
    <property type="molecule type" value="Genomic_DNA"/>
</dbReference>
<dbReference type="PANTHER" id="PTHR42764">
    <property type="entry name" value="PHOSPHONATES UTILIZATION ATP-BINDING PROTEIN PHNK-RELATED"/>
    <property type="match status" value="1"/>
</dbReference>
<dbReference type="GO" id="GO:0019700">
    <property type="term" value="P:organic phosphonate catabolic process"/>
    <property type="evidence" value="ECO:0007669"/>
    <property type="project" value="TreeGrafter"/>
</dbReference>
<dbReference type="GO" id="GO:0005524">
    <property type="term" value="F:ATP binding"/>
    <property type="evidence" value="ECO:0007669"/>
    <property type="project" value="InterPro"/>
</dbReference>
<dbReference type="STRING" id="869212.Turpa_2812"/>
<evidence type="ECO:0000313" key="2">
    <source>
        <dbReference type="EMBL" id="AFM13451.1"/>
    </source>
</evidence>